<organism evidence="1">
    <name type="scientific">marine metagenome</name>
    <dbReference type="NCBI Taxonomy" id="408172"/>
    <lineage>
        <taxon>unclassified sequences</taxon>
        <taxon>metagenomes</taxon>
        <taxon>ecological metagenomes</taxon>
    </lineage>
</organism>
<proteinExistence type="predicted"/>
<gene>
    <name evidence="1" type="ORF">METZ01_LOCUS186669</name>
</gene>
<dbReference type="EMBL" id="UINC01037794">
    <property type="protein sequence ID" value="SVB33815.1"/>
    <property type="molecule type" value="Genomic_DNA"/>
</dbReference>
<protein>
    <submittedName>
        <fullName evidence="1">Uncharacterized protein</fullName>
    </submittedName>
</protein>
<sequence>MATNTARINRYRSQSLRLLDNALGDMRGGRWGQSEDLLWGSLTLAVKAVALSQGQSLSDDQSIREFAVNLGKERRDKRIRESFERLASFGETLQRIRESRGRLDRLFSILDDVTSAVEVLWDLVPVEYEE</sequence>
<name>A0A382D6B9_9ZZZZ</name>
<accession>A0A382D6B9</accession>
<reference evidence="1" key="1">
    <citation type="submission" date="2018-05" db="EMBL/GenBank/DDBJ databases">
        <authorList>
            <person name="Lanie J.A."/>
            <person name="Ng W.-L."/>
            <person name="Kazmierczak K.M."/>
            <person name="Andrzejewski T.M."/>
            <person name="Davidsen T.M."/>
            <person name="Wayne K.J."/>
            <person name="Tettelin H."/>
            <person name="Glass J.I."/>
            <person name="Rusch D."/>
            <person name="Podicherti R."/>
            <person name="Tsui H.-C.T."/>
            <person name="Winkler M.E."/>
        </authorList>
    </citation>
    <scope>NUCLEOTIDE SEQUENCE</scope>
</reference>
<evidence type="ECO:0000313" key="1">
    <source>
        <dbReference type="EMBL" id="SVB33815.1"/>
    </source>
</evidence>
<dbReference type="AlphaFoldDB" id="A0A382D6B9"/>